<reference evidence="10 11" key="1">
    <citation type="submission" date="2020-08" db="EMBL/GenBank/DDBJ databases">
        <title>Genomic Encyclopedia of Type Strains, Phase IV (KMG-IV): sequencing the most valuable type-strain genomes for metagenomic binning, comparative biology and taxonomic classification.</title>
        <authorList>
            <person name="Goeker M."/>
        </authorList>
    </citation>
    <scope>NUCLEOTIDE SEQUENCE [LARGE SCALE GENOMIC DNA]</scope>
    <source>
        <strain evidence="10 11">DSM 103725</strain>
    </source>
</reference>
<evidence type="ECO:0000256" key="7">
    <source>
        <dbReference type="ARBA" id="ARBA00034754"/>
    </source>
</evidence>
<dbReference type="GO" id="GO:0009360">
    <property type="term" value="C:DNA polymerase III complex"/>
    <property type="evidence" value="ECO:0007669"/>
    <property type="project" value="InterPro"/>
</dbReference>
<keyword evidence="6" id="KW-0239">DNA-directed DNA polymerase</keyword>
<evidence type="ECO:0000256" key="5">
    <source>
        <dbReference type="ARBA" id="ARBA00022705"/>
    </source>
</evidence>
<dbReference type="Proteomes" id="UP000541810">
    <property type="component" value="Unassembled WGS sequence"/>
</dbReference>
<keyword evidence="3 10" id="KW-0808">Transferase</keyword>
<evidence type="ECO:0000256" key="8">
    <source>
        <dbReference type="ARBA" id="ARBA00049244"/>
    </source>
</evidence>
<dbReference type="GO" id="GO:0003887">
    <property type="term" value="F:DNA-directed DNA polymerase activity"/>
    <property type="evidence" value="ECO:0007669"/>
    <property type="project" value="UniProtKB-KW"/>
</dbReference>
<dbReference type="Gene3D" id="3.40.50.300">
    <property type="entry name" value="P-loop containing nucleotide triphosphate hydrolases"/>
    <property type="match status" value="1"/>
</dbReference>
<dbReference type="NCBIfam" id="TIGR01128">
    <property type="entry name" value="holA"/>
    <property type="match status" value="1"/>
</dbReference>
<keyword evidence="11" id="KW-1185">Reference proteome</keyword>
<dbReference type="AlphaFoldDB" id="A0A7X0H7Y4"/>
<comment type="caution">
    <text evidence="10">The sequence shown here is derived from an EMBL/GenBank/DDBJ whole genome shotgun (WGS) entry which is preliminary data.</text>
</comment>
<dbReference type="SUPFAM" id="SSF52540">
    <property type="entry name" value="P-loop containing nucleoside triphosphate hydrolases"/>
    <property type="match status" value="1"/>
</dbReference>
<dbReference type="RefSeq" id="WP_184678421.1">
    <property type="nucleotide sequence ID" value="NZ_JACHGY010000001.1"/>
</dbReference>
<dbReference type="EMBL" id="JACHGY010000001">
    <property type="protein sequence ID" value="MBB6430928.1"/>
    <property type="molecule type" value="Genomic_DNA"/>
</dbReference>
<evidence type="ECO:0000313" key="10">
    <source>
        <dbReference type="EMBL" id="MBB6430928.1"/>
    </source>
</evidence>
<evidence type="ECO:0000256" key="3">
    <source>
        <dbReference type="ARBA" id="ARBA00022679"/>
    </source>
</evidence>
<evidence type="ECO:0000256" key="2">
    <source>
        <dbReference type="ARBA" id="ARBA00017703"/>
    </source>
</evidence>
<dbReference type="GO" id="GO:0003677">
    <property type="term" value="F:DNA binding"/>
    <property type="evidence" value="ECO:0007669"/>
    <property type="project" value="InterPro"/>
</dbReference>
<comment type="similarity">
    <text evidence="7">Belongs to the DNA polymerase HolA subunit family.</text>
</comment>
<accession>A0A7X0H7Y4</accession>
<keyword evidence="4 10" id="KW-0548">Nucleotidyltransferase</keyword>
<dbReference type="Gene3D" id="1.10.8.60">
    <property type="match status" value="1"/>
</dbReference>
<dbReference type="PANTHER" id="PTHR34388:SF1">
    <property type="entry name" value="DNA POLYMERASE III SUBUNIT DELTA"/>
    <property type="match status" value="1"/>
</dbReference>
<comment type="catalytic activity">
    <reaction evidence="8">
        <text>DNA(n) + a 2'-deoxyribonucleoside 5'-triphosphate = DNA(n+1) + diphosphate</text>
        <dbReference type="Rhea" id="RHEA:22508"/>
        <dbReference type="Rhea" id="RHEA-COMP:17339"/>
        <dbReference type="Rhea" id="RHEA-COMP:17340"/>
        <dbReference type="ChEBI" id="CHEBI:33019"/>
        <dbReference type="ChEBI" id="CHEBI:61560"/>
        <dbReference type="ChEBI" id="CHEBI:173112"/>
        <dbReference type="EC" id="2.7.7.7"/>
    </reaction>
</comment>
<dbReference type="SUPFAM" id="SSF48019">
    <property type="entry name" value="post-AAA+ oligomerization domain-like"/>
    <property type="match status" value="1"/>
</dbReference>
<dbReference type="PANTHER" id="PTHR34388">
    <property type="entry name" value="DNA POLYMERASE III SUBUNIT DELTA"/>
    <property type="match status" value="1"/>
</dbReference>
<keyword evidence="5" id="KW-0235">DNA replication</keyword>
<dbReference type="InterPro" id="IPR005790">
    <property type="entry name" value="DNA_polIII_delta"/>
</dbReference>
<dbReference type="Pfam" id="PF06144">
    <property type="entry name" value="DNA_pol3_delta"/>
    <property type="match status" value="1"/>
</dbReference>
<evidence type="ECO:0000256" key="6">
    <source>
        <dbReference type="ARBA" id="ARBA00022932"/>
    </source>
</evidence>
<dbReference type="EC" id="2.7.7.7" evidence="1"/>
<evidence type="ECO:0000259" key="9">
    <source>
        <dbReference type="Pfam" id="PF06144"/>
    </source>
</evidence>
<feature type="domain" description="DNA polymerase III delta N-terminal" evidence="9">
    <location>
        <begin position="21"/>
        <end position="132"/>
    </location>
</feature>
<dbReference type="InterPro" id="IPR010372">
    <property type="entry name" value="DNA_pol3_delta_N"/>
</dbReference>
<evidence type="ECO:0000256" key="4">
    <source>
        <dbReference type="ARBA" id="ARBA00022695"/>
    </source>
</evidence>
<dbReference type="InterPro" id="IPR027417">
    <property type="entry name" value="P-loop_NTPase"/>
</dbReference>
<proteinExistence type="inferred from homology"/>
<protein>
    <recommendedName>
        <fullName evidence="2">DNA polymerase III subunit delta</fullName>
        <ecNumber evidence="1">2.7.7.7</ecNumber>
    </recommendedName>
</protein>
<dbReference type="InterPro" id="IPR008921">
    <property type="entry name" value="DNA_pol3_clamp-load_cplx_C"/>
</dbReference>
<organism evidence="10 11">
    <name type="scientific">Algisphaera agarilytica</name>
    <dbReference type="NCBI Taxonomy" id="1385975"/>
    <lineage>
        <taxon>Bacteria</taxon>
        <taxon>Pseudomonadati</taxon>
        <taxon>Planctomycetota</taxon>
        <taxon>Phycisphaerae</taxon>
        <taxon>Phycisphaerales</taxon>
        <taxon>Phycisphaeraceae</taxon>
        <taxon>Algisphaera</taxon>
    </lineage>
</organism>
<name>A0A7X0H7Y4_9BACT</name>
<dbReference type="GO" id="GO:0006261">
    <property type="term" value="P:DNA-templated DNA replication"/>
    <property type="evidence" value="ECO:0007669"/>
    <property type="project" value="TreeGrafter"/>
</dbReference>
<dbReference type="Gene3D" id="1.20.272.10">
    <property type="match status" value="1"/>
</dbReference>
<evidence type="ECO:0000256" key="1">
    <source>
        <dbReference type="ARBA" id="ARBA00012417"/>
    </source>
</evidence>
<evidence type="ECO:0000313" key="11">
    <source>
        <dbReference type="Proteomes" id="UP000541810"/>
    </source>
</evidence>
<sequence>MARKMPAKSVTLDADVRVLALHGPEEAIKKEKIDQLREALEAEHGEIQKFIFDGKIATLAEVFDEVRGYSLMGGYKLVIVDPADDFVKAHREPLERYAQSPVDHATLVLRSASWNRGNLDKYIAKVGAVIKCEPPKPAEAVARLVARAKDVHGMSIDRPAAQLMVDRLGVHLVRLETELDKLAAMAGALSPKGRSMKSAGGIDRAMVEQAVGKSSDEKAWEVQESILAAMGARNASAGTIVTKVRELIDLGGQPEILVMYFVADLARKLAVGGQMRAAGEPEGAISKALKLWGPRQRLFMDVLRKVGPDGGARLLDMALTADARSKSGFGPAGRNLEGLCVQMADVQG</sequence>
<gene>
    <name evidence="10" type="ORF">HNQ40_002734</name>
</gene>